<feature type="transmembrane region" description="Helical" evidence="1">
    <location>
        <begin position="125"/>
        <end position="149"/>
    </location>
</feature>
<feature type="transmembrane region" description="Helical" evidence="1">
    <location>
        <begin position="5"/>
        <end position="29"/>
    </location>
</feature>
<sequence>MSPVLLYIIVLLVAAIPFLESTLIIPIGILAGLNAWSVTILSLIANIITFLLAVILAERLKIWLGKRRRTKQKRKEDKHEKASKLWNKYGLPGLAIIHPVTVGSSHATALIALSLGASKKSTTLWVGGSIIVWAIAFAVLSFLGADFIYAQIDADGFLNQWFNLN</sequence>
<dbReference type="KEGG" id="scia:HUG15_04170"/>
<keyword evidence="3" id="KW-1185">Reference proteome</keyword>
<evidence type="ECO:0000313" key="2">
    <source>
        <dbReference type="EMBL" id="QQK74876.1"/>
    </source>
</evidence>
<organism evidence="2 3">
    <name type="scientific">Salicibibacter cibarius</name>
    <dbReference type="NCBI Taxonomy" id="2743000"/>
    <lineage>
        <taxon>Bacteria</taxon>
        <taxon>Bacillati</taxon>
        <taxon>Bacillota</taxon>
        <taxon>Bacilli</taxon>
        <taxon>Bacillales</taxon>
        <taxon>Bacillaceae</taxon>
        <taxon>Salicibibacter</taxon>
    </lineage>
</organism>
<dbReference type="Proteomes" id="UP000595823">
    <property type="component" value="Chromosome"/>
</dbReference>
<reference evidence="2 3" key="1">
    <citation type="submission" date="2020-06" db="EMBL/GenBank/DDBJ databases">
        <title>Genomic analysis of Salicibibacter sp. NKC5-3.</title>
        <authorList>
            <person name="Oh Y.J."/>
        </authorList>
    </citation>
    <scope>NUCLEOTIDE SEQUENCE [LARGE SCALE GENOMIC DNA]</scope>
    <source>
        <strain evidence="2 3">NKC5-3</strain>
    </source>
</reference>
<keyword evidence="1" id="KW-1133">Transmembrane helix</keyword>
<dbReference type="AlphaFoldDB" id="A0A7T6Z227"/>
<name>A0A7T6Z227_9BACI</name>
<dbReference type="EMBL" id="CP054705">
    <property type="protein sequence ID" value="QQK74876.1"/>
    <property type="molecule type" value="Genomic_DNA"/>
</dbReference>
<feature type="transmembrane region" description="Helical" evidence="1">
    <location>
        <begin position="35"/>
        <end position="57"/>
    </location>
</feature>
<keyword evidence="1" id="KW-0472">Membrane</keyword>
<gene>
    <name evidence="2" type="ORF">HUG15_04170</name>
</gene>
<dbReference type="Pfam" id="PF06695">
    <property type="entry name" value="Sm_multidrug_ex"/>
    <property type="match status" value="1"/>
</dbReference>
<protein>
    <submittedName>
        <fullName evidence="2">Small multi-drug export protein</fullName>
    </submittedName>
</protein>
<accession>A0A7T6Z227</accession>
<proteinExistence type="predicted"/>
<feature type="transmembrane region" description="Helical" evidence="1">
    <location>
        <begin position="89"/>
        <end position="113"/>
    </location>
</feature>
<evidence type="ECO:0000313" key="3">
    <source>
        <dbReference type="Proteomes" id="UP000595823"/>
    </source>
</evidence>
<keyword evidence="1" id="KW-0812">Transmembrane</keyword>
<dbReference type="InterPro" id="IPR009577">
    <property type="entry name" value="Sm_multidrug_ex"/>
</dbReference>
<dbReference type="RefSeq" id="WP_200127285.1">
    <property type="nucleotide sequence ID" value="NZ_CP054705.1"/>
</dbReference>
<evidence type="ECO:0000256" key="1">
    <source>
        <dbReference type="SAM" id="Phobius"/>
    </source>
</evidence>